<dbReference type="RefSeq" id="WP_203167673.1">
    <property type="nucleotide sequence ID" value="NZ_JAEVLS010000002.1"/>
</dbReference>
<evidence type="ECO:0000256" key="2">
    <source>
        <dbReference type="ARBA" id="ARBA00022475"/>
    </source>
</evidence>
<dbReference type="GO" id="GO:0016746">
    <property type="term" value="F:acyltransferase activity"/>
    <property type="evidence" value="ECO:0007669"/>
    <property type="project" value="UniProtKB-KW"/>
</dbReference>
<feature type="transmembrane region" description="Helical" evidence="8">
    <location>
        <begin position="12"/>
        <end position="27"/>
    </location>
</feature>
<dbReference type="PANTHER" id="PTHR23028:SF53">
    <property type="entry name" value="ACYL_TRANSF_3 DOMAIN-CONTAINING PROTEIN"/>
    <property type="match status" value="1"/>
</dbReference>
<organism evidence="11 12">
    <name type="scientific">Steroidobacter gossypii</name>
    <dbReference type="NCBI Taxonomy" id="2805490"/>
    <lineage>
        <taxon>Bacteria</taxon>
        <taxon>Pseudomonadati</taxon>
        <taxon>Pseudomonadota</taxon>
        <taxon>Gammaproteobacteria</taxon>
        <taxon>Steroidobacterales</taxon>
        <taxon>Steroidobacteraceae</taxon>
        <taxon>Steroidobacter</taxon>
    </lineage>
</organism>
<evidence type="ECO:0000256" key="7">
    <source>
        <dbReference type="ARBA" id="ARBA00023315"/>
    </source>
</evidence>
<keyword evidence="2" id="KW-1003">Cell membrane</keyword>
<gene>
    <name evidence="11" type="ORF">JM946_12815</name>
</gene>
<feature type="transmembrane region" description="Helical" evidence="8">
    <location>
        <begin position="225"/>
        <end position="244"/>
    </location>
</feature>
<dbReference type="Gene3D" id="3.40.50.1110">
    <property type="entry name" value="SGNH hydrolase"/>
    <property type="match status" value="1"/>
</dbReference>
<evidence type="ECO:0000256" key="3">
    <source>
        <dbReference type="ARBA" id="ARBA00022679"/>
    </source>
</evidence>
<feature type="transmembrane region" description="Helical" evidence="8">
    <location>
        <begin position="139"/>
        <end position="161"/>
    </location>
</feature>
<evidence type="ECO:0000256" key="8">
    <source>
        <dbReference type="SAM" id="Phobius"/>
    </source>
</evidence>
<evidence type="ECO:0000256" key="6">
    <source>
        <dbReference type="ARBA" id="ARBA00023136"/>
    </source>
</evidence>
<feature type="transmembrane region" description="Helical" evidence="8">
    <location>
        <begin position="354"/>
        <end position="373"/>
    </location>
</feature>
<sequence>MEKRFREDIEGLRGFAILAVVVFHFGVEVFPGGFVGVDIFFVIAGYLITGMLLGELERTRTVDLWRFYGRRAQRSLPLALVVSVVTLLLVLLFLSPAEQTSAANGALAASLYASNLWFMTLLPDYFAPESIFNPFLHTWALSAAAQFYLVWPVLLLLLWRWRPSVRNMAVAMTVLTLLSFALCLWLSYRKQSWAFYASPTRAWEFGVGALAALRPVTDWARRSRVAVPIGWLGLAVLCATVLLLTADARFPGWIALVPVLATAAILISGVSDQPGGPAKILKLSWMQWLGKRSYAIYLWHWPIVMFARVLDLGDHAMTIAICSALAVICAAISFRWLERPMRSSAWLAAKPMRAIAVGAMLIATGVLIAVSAGQVARMFSAQPVHAALIRSISEEPLASGSPQRCLIMFKYAAPVSCTFGASESPKTVVLFGDSHADQWSTPLAQLASEQGWRLVTFLKATCSVADIVDYNPRSRRYWPECAEWRARAIDDIQQLQPDLVILSQMSNGFIQGPWTSRGRYAVTYEQWEAGLRRSLQRLRAANVPVLLLRDSPLPRANMGHCVGRARWRGTSESSCDVPISIAIDPALTALESAVAASTGAIFADLTTRFCDEHTCPAVKSGVLVYKDANHITEDFAKLQVPAFRALLEEHEFLAAQKH</sequence>
<dbReference type="EMBL" id="JAEVLS010000002">
    <property type="protein sequence ID" value="MBM0105641.1"/>
    <property type="molecule type" value="Genomic_DNA"/>
</dbReference>
<feature type="transmembrane region" description="Helical" evidence="8">
    <location>
        <begin position="75"/>
        <end position="94"/>
    </location>
</feature>
<evidence type="ECO:0000256" key="5">
    <source>
        <dbReference type="ARBA" id="ARBA00022989"/>
    </source>
</evidence>
<keyword evidence="7 11" id="KW-0012">Acyltransferase</keyword>
<evidence type="ECO:0000256" key="1">
    <source>
        <dbReference type="ARBA" id="ARBA00004651"/>
    </source>
</evidence>
<dbReference type="SUPFAM" id="SSF52266">
    <property type="entry name" value="SGNH hydrolase"/>
    <property type="match status" value="1"/>
</dbReference>
<dbReference type="InterPro" id="IPR043968">
    <property type="entry name" value="SGNH"/>
</dbReference>
<reference evidence="11 12" key="1">
    <citation type="journal article" date="2021" name="Int. J. Syst. Evol. Microbiol.">
        <title>Steroidobacter gossypii sp. nov., isolated from soil of cotton cropping field.</title>
        <authorList>
            <person name="Huang R."/>
            <person name="Yang S."/>
            <person name="Zhen C."/>
            <person name="Liu W."/>
        </authorList>
    </citation>
    <scope>NUCLEOTIDE SEQUENCE [LARGE SCALE GENOMIC DNA]</scope>
    <source>
        <strain evidence="11 12">S1-65</strain>
    </source>
</reference>
<keyword evidence="6 8" id="KW-0472">Membrane</keyword>
<protein>
    <submittedName>
        <fullName evidence="11">Acyltransferase</fullName>
    </submittedName>
</protein>
<accession>A0ABS1WXE4</accession>
<dbReference type="Pfam" id="PF19040">
    <property type="entry name" value="SGNH"/>
    <property type="match status" value="1"/>
</dbReference>
<evidence type="ECO:0000313" key="11">
    <source>
        <dbReference type="EMBL" id="MBM0105641.1"/>
    </source>
</evidence>
<evidence type="ECO:0000313" key="12">
    <source>
        <dbReference type="Proteomes" id="UP000661077"/>
    </source>
</evidence>
<feature type="transmembrane region" description="Helical" evidence="8">
    <location>
        <begin position="250"/>
        <end position="271"/>
    </location>
</feature>
<dbReference type="InterPro" id="IPR036514">
    <property type="entry name" value="SGNH_hydro_sf"/>
</dbReference>
<feature type="transmembrane region" description="Helical" evidence="8">
    <location>
        <begin position="33"/>
        <end position="54"/>
    </location>
</feature>
<feature type="transmembrane region" description="Helical" evidence="8">
    <location>
        <begin position="316"/>
        <end position="334"/>
    </location>
</feature>
<comment type="caution">
    <text evidence="11">The sequence shown here is derived from an EMBL/GenBank/DDBJ whole genome shotgun (WGS) entry which is preliminary data.</text>
</comment>
<proteinExistence type="predicted"/>
<dbReference type="InterPro" id="IPR050879">
    <property type="entry name" value="Acyltransferase_3"/>
</dbReference>
<feature type="domain" description="Acyltransferase 3" evidence="9">
    <location>
        <begin position="8"/>
        <end position="333"/>
    </location>
</feature>
<feature type="domain" description="SGNH" evidence="10">
    <location>
        <begin position="416"/>
        <end position="644"/>
    </location>
</feature>
<evidence type="ECO:0000259" key="10">
    <source>
        <dbReference type="Pfam" id="PF19040"/>
    </source>
</evidence>
<dbReference type="PANTHER" id="PTHR23028">
    <property type="entry name" value="ACETYLTRANSFERASE"/>
    <property type="match status" value="1"/>
</dbReference>
<feature type="transmembrane region" description="Helical" evidence="8">
    <location>
        <begin position="167"/>
        <end position="188"/>
    </location>
</feature>
<keyword evidence="5 8" id="KW-1133">Transmembrane helix</keyword>
<evidence type="ECO:0000259" key="9">
    <source>
        <dbReference type="Pfam" id="PF01757"/>
    </source>
</evidence>
<evidence type="ECO:0000256" key="4">
    <source>
        <dbReference type="ARBA" id="ARBA00022692"/>
    </source>
</evidence>
<keyword evidence="12" id="KW-1185">Reference proteome</keyword>
<comment type="subcellular location">
    <subcellularLocation>
        <location evidence="1">Cell membrane</location>
        <topology evidence="1">Multi-pass membrane protein</topology>
    </subcellularLocation>
</comment>
<dbReference type="Proteomes" id="UP000661077">
    <property type="component" value="Unassembled WGS sequence"/>
</dbReference>
<name>A0ABS1WXE4_9GAMM</name>
<keyword evidence="4 8" id="KW-0812">Transmembrane</keyword>
<dbReference type="Pfam" id="PF01757">
    <property type="entry name" value="Acyl_transf_3"/>
    <property type="match status" value="1"/>
</dbReference>
<dbReference type="InterPro" id="IPR002656">
    <property type="entry name" value="Acyl_transf_3_dom"/>
</dbReference>
<keyword evidence="3" id="KW-0808">Transferase</keyword>